<evidence type="ECO:0008006" key="3">
    <source>
        <dbReference type="Google" id="ProtNLM"/>
    </source>
</evidence>
<protein>
    <recommendedName>
        <fullName evidence="3">Sel1 repeat-containing protein</fullName>
    </recommendedName>
</protein>
<dbReference type="OrthoDB" id="615153at2"/>
<keyword evidence="2" id="KW-1185">Reference proteome</keyword>
<reference evidence="1 2" key="1">
    <citation type="submission" date="2016-10" db="EMBL/GenBank/DDBJ databases">
        <authorList>
            <person name="de Groot N.N."/>
        </authorList>
    </citation>
    <scope>NUCLEOTIDE SEQUENCE [LARGE SCALE GENOMIC DNA]</scope>
    <source>
        <strain evidence="1 2">DSM 21039</strain>
    </source>
</reference>
<evidence type="ECO:0000313" key="1">
    <source>
        <dbReference type="EMBL" id="SEM10261.1"/>
    </source>
</evidence>
<dbReference type="RefSeq" id="WP_089913056.1">
    <property type="nucleotide sequence ID" value="NZ_FOBB01000003.1"/>
</dbReference>
<dbReference type="EMBL" id="FOBB01000003">
    <property type="protein sequence ID" value="SEM10261.1"/>
    <property type="molecule type" value="Genomic_DNA"/>
</dbReference>
<dbReference type="AlphaFoldDB" id="A0A1H7VLW9"/>
<name>A0A1H7VLW9_9BACT</name>
<proteinExistence type="predicted"/>
<sequence>MNEHNPIAFELNKIQHAWLKEVAKNPQLRVVRLVIKPEEARVYEGFCKLESSPYGQMPEVFVTHLTNFEDEDTFSAAIIKDWLETFDNSAALMEELQKRNAAFTWNPKAYQQALEHGNGQPLDDTLLRMLNDFRQALPREEADKQLVLAVLPRQVSHMRGLKNWLTNMLKKGIPAGVKLLMFDHVGNEQLAIHERLFPGQMHSMHVPLELQNAIQKLAKSGNPNDPEIALRRCMFEMGDALKAKDIKRLHEWGQKALDYTQKSGNKGLFATAHIMYAGMLFYFKRDPQLPILLERGMRISKQGMQQGDVACLPLMVQFYGYHGAYAQIRKNFDEAIEWFIKQAKLAQEHQFNQQAMNGWYQAAELCRRKNTGRYYMVLEEAYLAGLSLQDEEISTSVYIYLLRDYYDYVHNKKIQDTIQKIDEKMGRLFGDNWKEEVDRIRKTRAPLMMPPQTMDMEEA</sequence>
<dbReference type="Proteomes" id="UP000198984">
    <property type="component" value="Unassembled WGS sequence"/>
</dbReference>
<dbReference type="STRING" id="573321.SAMN04488505_103376"/>
<gene>
    <name evidence="1" type="ORF">SAMN04488505_103376</name>
</gene>
<organism evidence="1 2">
    <name type="scientific">Chitinophaga rupis</name>
    <dbReference type="NCBI Taxonomy" id="573321"/>
    <lineage>
        <taxon>Bacteria</taxon>
        <taxon>Pseudomonadati</taxon>
        <taxon>Bacteroidota</taxon>
        <taxon>Chitinophagia</taxon>
        <taxon>Chitinophagales</taxon>
        <taxon>Chitinophagaceae</taxon>
        <taxon>Chitinophaga</taxon>
    </lineage>
</organism>
<accession>A0A1H7VLW9</accession>
<evidence type="ECO:0000313" key="2">
    <source>
        <dbReference type="Proteomes" id="UP000198984"/>
    </source>
</evidence>